<dbReference type="AlphaFoldDB" id="A0A8I0ACC6"/>
<dbReference type="Gene3D" id="3.40.50.300">
    <property type="entry name" value="P-loop containing nucleotide triphosphate hydrolases"/>
    <property type="match status" value="1"/>
</dbReference>
<sequence length="610" mass="70893">MNKLYGFKINKIIMIGPNKEDAFLDFNVGLNVISGASDTGKTFIFQVIDYMLGGGKTPKQIEEAKGYDSIFIEIEDYECNIYTLRRDLVDGKMYKYNCSYCLKDTITPENIKEEHRKNSINNISSFLLDLCNSRYTSIVKNKKGETRSFTYRDFARLSLLGEEKIIAEKSIILGNGGYSKYPEYKNAFKTIITGLEDNCKTISNEEKKMNNIKIEAKIEVLDNLITNYIQELQEKNNISDEKSQYDIEELIKDIRNNINCKKENLKDCDAKRQTLLKEVIDKDTSIQYNNEVIKKFRLLKNNYLSDLKRLEFIDDANYYINQLDDVKCPVCSSEIELEYINTSKIEDSIFAEKNKLNKKIIELEEVMLEIENNNIEIIRIRDEIKLKVDRLTEEINLKLKPIIDLKVSELAEILEKREEINRVKFIEDKLEEAKKLKNDLSSKKVNINNVKVELNKINDENSKALCLEISNLLDKWNLFKSPQVSFDLKTYDLEINGKKKASFGKGYRAIINSALSLAIMKYNILRGLPHPKIVVIDSPLITFKEKDSGEEKISEVVKSSFYKYLAENFKKQQVIVLENADPQKELLDKINYYHFTKNKNNGRYGFFPVE</sequence>
<dbReference type="InterPro" id="IPR038729">
    <property type="entry name" value="Rad50/SbcC_AAA"/>
</dbReference>
<accession>A0A8I0ACC6</accession>
<dbReference type="GO" id="GO:0006302">
    <property type="term" value="P:double-strand break repair"/>
    <property type="evidence" value="ECO:0007669"/>
    <property type="project" value="InterPro"/>
</dbReference>
<keyword evidence="4" id="KW-1185">Reference proteome</keyword>
<dbReference type="Pfam" id="PF13476">
    <property type="entry name" value="AAA_23"/>
    <property type="match status" value="1"/>
</dbReference>
<dbReference type="RefSeq" id="WP_186834883.1">
    <property type="nucleotide sequence ID" value="NZ_JACOOQ010000006.1"/>
</dbReference>
<feature type="coiled-coil region" evidence="1">
    <location>
        <begin position="353"/>
        <end position="383"/>
    </location>
</feature>
<feature type="coiled-coil region" evidence="1">
    <location>
        <begin position="416"/>
        <end position="460"/>
    </location>
</feature>
<feature type="domain" description="Rad50/SbcC-type AAA" evidence="2">
    <location>
        <begin position="24"/>
        <end position="265"/>
    </location>
</feature>
<reference evidence="3" key="1">
    <citation type="submission" date="2020-08" db="EMBL/GenBank/DDBJ databases">
        <title>Genome public.</title>
        <authorList>
            <person name="Liu C."/>
            <person name="Sun Q."/>
        </authorList>
    </citation>
    <scope>NUCLEOTIDE SEQUENCE</scope>
    <source>
        <strain evidence="3">NSJ-42</strain>
    </source>
</reference>
<name>A0A8I0ACC6_9CLOT</name>
<protein>
    <submittedName>
        <fullName evidence="3">AAA family ATPase</fullName>
    </submittedName>
</protein>
<proteinExistence type="predicted"/>
<evidence type="ECO:0000313" key="4">
    <source>
        <dbReference type="Proteomes" id="UP000662088"/>
    </source>
</evidence>
<dbReference type="EMBL" id="JACOOQ010000006">
    <property type="protein sequence ID" value="MBC5639829.1"/>
    <property type="molecule type" value="Genomic_DNA"/>
</dbReference>
<dbReference type="InterPro" id="IPR027417">
    <property type="entry name" value="P-loop_NTPase"/>
</dbReference>
<evidence type="ECO:0000256" key="1">
    <source>
        <dbReference type="SAM" id="Coils"/>
    </source>
</evidence>
<evidence type="ECO:0000259" key="2">
    <source>
        <dbReference type="Pfam" id="PF13476"/>
    </source>
</evidence>
<dbReference type="Proteomes" id="UP000662088">
    <property type="component" value="Unassembled WGS sequence"/>
</dbReference>
<comment type="caution">
    <text evidence="3">The sequence shown here is derived from an EMBL/GenBank/DDBJ whole genome shotgun (WGS) entry which is preliminary data.</text>
</comment>
<dbReference type="GO" id="GO:0016887">
    <property type="term" value="F:ATP hydrolysis activity"/>
    <property type="evidence" value="ECO:0007669"/>
    <property type="project" value="InterPro"/>
</dbReference>
<organism evidence="3 4">
    <name type="scientific">Clostridium lentum</name>
    <dbReference type="NCBI Taxonomy" id="2763037"/>
    <lineage>
        <taxon>Bacteria</taxon>
        <taxon>Bacillati</taxon>
        <taxon>Bacillota</taxon>
        <taxon>Clostridia</taxon>
        <taxon>Eubacteriales</taxon>
        <taxon>Clostridiaceae</taxon>
        <taxon>Clostridium</taxon>
    </lineage>
</organism>
<evidence type="ECO:0000313" key="3">
    <source>
        <dbReference type="EMBL" id="MBC5639829.1"/>
    </source>
</evidence>
<keyword evidence="1" id="KW-0175">Coiled coil</keyword>
<gene>
    <name evidence="3" type="ORF">H8R92_05165</name>
</gene>